<sequence length="304" mass="35085">MKIPLESIPQAQRQRVEVSQERLRHLNNNDEHFHNHLQRTHYYFLAKFDHVYDVEVDAEFSVEFESYAADLIFQGYYLVLELLDDENTSVPADFLTLPNGRIKEMTFSILNGATEDLLNLLKNKDNSEFDKKLISSTENIASFLTQLKIDYACIGAAQALIDERYNRDLIIQEEPKEAYRGILTRSDDLFSVDPQKYLVCIASSPHGEVWRLYTSSTLPQSRVLGEVRINKFDSPREMLTSLPFYEEEEIPEQVDTALSIGITLYDDIPNHEQKAIENIITNALSKHTTNIQITVSQVDFIKFN</sequence>
<reference evidence="1" key="1">
    <citation type="submission" date="2024-07" db="EMBL/GenBank/DDBJ databases">
        <title>Identification and characteristics of an arsenic-resistant bacterial isolate, which belongs to a novel species.</title>
        <authorList>
            <person name="Juszczyk A."/>
            <person name="Kowalczyk A."/>
            <person name="Was K."/>
            <person name="Kosowicz W."/>
            <person name="Budzyn A."/>
            <person name="Latowski D."/>
        </authorList>
    </citation>
    <scope>NUCLEOTIDE SEQUENCE</scope>
    <source>
        <strain evidence="1">As8PL</strain>
        <plasmid evidence="1">unnamed</plasmid>
    </source>
</reference>
<evidence type="ECO:0000313" key="1">
    <source>
        <dbReference type="EMBL" id="XDI35102.1"/>
    </source>
</evidence>
<organism evidence="1">
    <name type="scientific">Alkalihalophilus sp. As8PL</name>
    <dbReference type="NCBI Taxonomy" id="3237103"/>
    <lineage>
        <taxon>Bacteria</taxon>
        <taxon>Bacillati</taxon>
        <taxon>Bacillota</taxon>
        <taxon>Bacilli</taxon>
        <taxon>Bacillales</taxon>
        <taxon>Bacillaceae</taxon>
        <taxon>Alkalihalophilus</taxon>
    </lineage>
</organism>
<gene>
    <name evidence="1" type="ORF">AB3N04_01070</name>
</gene>
<dbReference type="EMBL" id="CP162550">
    <property type="protein sequence ID" value="XDI35102.1"/>
    <property type="molecule type" value="Genomic_DNA"/>
</dbReference>
<dbReference type="RefSeq" id="WP_368502719.1">
    <property type="nucleotide sequence ID" value="NZ_CP162550.1"/>
</dbReference>
<geneLocation type="plasmid" evidence="1">
    <name>unnamed</name>
</geneLocation>
<keyword evidence="1" id="KW-0614">Plasmid</keyword>
<accession>A0AB39BN36</accession>
<protein>
    <submittedName>
        <fullName evidence="1">Uncharacterized protein</fullName>
    </submittedName>
</protein>
<name>A0AB39BN36_9BACI</name>
<proteinExistence type="predicted"/>
<dbReference type="AlphaFoldDB" id="A0AB39BN36"/>